<feature type="chain" id="PRO_5012979026" description="TonB protein C-terminal" evidence="1">
    <location>
        <begin position="18"/>
        <end position="169"/>
    </location>
</feature>
<keyword evidence="3" id="KW-1185">Reference proteome</keyword>
<feature type="signal peptide" evidence="1">
    <location>
        <begin position="1"/>
        <end position="17"/>
    </location>
</feature>
<dbReference type="Proteomes" id="UP000191112">
    <property type="component" value="Unassembled WGS sequence"/>
</dbReference>
<reference evidence="2 3" key="1">
    <citation type="submission" date="2017-02" db="EMBL/GenBank/DDBJ databases">
        <authorList>
            <person name="Peterson S.W."/>
        </authorList>
    </citation>
    <scope>NUCLEOTIDE SEQUENCE [LARGE SCALE GENOMIC DNA]</scope>
    <source>
        <strain evidence="2 3">DSM 22323</strain>
    </source>
</reference>
<evidence type="ECO:0000313" key="3">
    <source>
        <dbReference type="Proteomes" id="UP000191112"/>
    </source>
</evidence>
<dbReference type="AlphaFoldDB" id="A0A1T5FU72"/>
<sequence>MKKIALVFSLISAFSFAQTDVEDQAPESMVSLQTAQNVMTYDLRGIYQIADKTCPADQGHTFNSVKYSEGEQQLNTDLKKRINQYLNSDAYAADGHFYIDLTISKSGDIKQINVGPDVPNTRYFYEDLKSAVKKLKGKWIPASCDATPIESKVRVKLLFDSLVIDNNAN</sequence>
<protein>
    <recommendedName>
        <fullName evidence="4">TonB protein C-terminal</fullName>
    </recommendedName>
</protein>
<dbReference type="EMBL" id="FUYZ01000008">
    <property type="protein sequence ID" value="SKB99719.1"/>
    <property type="molecule type" value="Genomic_DNA"/>
</dbReference>
<proteinExistence type="predicted"/>
<name>A0A1T5FU72_9FLAO</name>
<evidence type="ECO:0000313" key="2">
    <source>
        <dbReference type="EMBL" id="SKB99719.1"/>
    </source>
</evidence>
<accession>A0A1T5FU72</accession>
<dbReference type="STRING" id="619805.SAMN05660477_02283"/>
<organism evidence="2 3">
    <name type="scientific">Soonwooa buanensis</name>
    <dbReference type="NCBI Taxonomy" id="619805"/>
    <lineage>
        <taxon>Bacteria</taxon>
        <taxon>Pseudomonadati</taxon>
        <taxon>Bacteroidota</taxon>
        <taxon>Flavobacteriia</taxon>
        <taxon>Flavobacteriales</taxon>
        <taxon>Weeksellaceae</taxon>
        <taxon>Chryseobacterium group</taxon>
        <taxon>Soonwooa</taxon>
    </lineage>
</organism>
<evidence type="ECO:0000256" key="1">
    <source>
        <dbReference type="SAM" id="SignalP"/>
    </source>
</evidence>
<evidence type="ECO:0008006" key="4">
    <source>
        <dbReference type="Google" id="ProtNLM"/>
    </source>
</evidence>
<dbReference type="OrthoDB" id="1248898at2"/>
<dbReference type="RefSeq" id="WP_079667491.1">
    <property type="nucleotide sequence ID" value="NZ_FUYZ01000008.1"/>
</dbReference>
<keyword evidence="1" id="KW-0732">Signal</keyword>
<gene>
    <name evidence="2" type="ORF">SAMN05660477_02283</name>
</gene>